<evidence type="ECO:0000256" key="5">
    <source>
        <dbReference type="ARBA" id="ARBA00022723"/>
    </source>
</evidence>
<keyword evidence="6" id="KW-0408">Iron</keyword>
<dbReference type="AlphaFoldDB" id="A0A0F9T441"/>
<dbReference type="InterPro" id="IPR058240">
    <property type="entry name" value="rSAM_sf"/>
</dbReference>
<proteinExistence type="predicted"/>
<evidence type="ECO:0000256" key="4">
    <source>
        <dbReference type="ARBA" id="ARBA00022691"/>
    </source>
</evidence>
<protein>
    <submittedName>
        <fullName evidence="10">Uncharacterized protein</fullName>
    </submittedName>
</protein>
<evidence type="ECO:0000256" key="7">
    <source>
        <dbReference type="ARBA" id="ARBA00023014"/>
    </source>
</evidence>
<dbReference type="CDD" id="cd01335">
    <property type="entry name" value="Radical_SAM"/>
    <property type="match status" value="1"/>
</dbReference>
<dbReference type="InterPro" id="IPR007197">
    <property type="entry name" value="rSAM"/>
</dbReference>
<comment type="cofactor">
    <cofactor evidence="1">
        <name>[4Fe-4S] cluster</name>
        <dbReference type="ChEBI" id="CHEBI:49883"/>
    </cofactor>
</comment>
<reference evidence="10" key="1">
    <citation type="journal article" date="2015" name="Nature">
        <title>Complex archaea that bridge the gap between prokaryotes and eukaryotes.</title>
        <authorList>
            <person name="Spang A."/>
            <person name="Saw J.H."/>
            <person name="Jorgensen S.L."/>
            <person name="Zaremba-Niedzwiedzka K."/>
            <person name="Martijn J."/>
            <person name="Lind A.E."/>
            <person name="van Eijk R."/>
            <person name="Schleper C."/>
            <person name="Guy L."/>
            <person name="Ettema T.J."/>
        </authorList>
    </citation>
    <scope>NUCLEOTIDE SEQUENCE</scope>
</reference>
<gene>
    <name evidence="10" type="ORF">LCGC14_0374250</name>
</gene>
<dbReference type="PANTHER" id="PTHR43409">
    <property type="entry name" value="ANAEROBIC MAGNESIUM-PROTOPORPHYRIN IX MONOMETHYL ESTER CYCLASE-RELATED"/>
    <property type="match status" value="1"/>
</dbReference>
<dbReference type="PROSITE" id="PS51918">
    <property type="entry name" value="RADICAL_SAM"/>
    <property type="match status" value="1"/>
</dbReference>
<keyword evidence="2" id="KW-0489">Methyltransferase</keyword>
<feature type="domain" description="Radical SAM core" evidence="9">
    <location>
        <begin position="168"/>
        <end position="395"/>
    </location>
</feature>
<evidence type="ECO:0000256" key="3">
    <source>
        <dbReference type="ARBA" id="ARBA00022679"/>
    </source>
</evidence>
<evidence type="ECO:0000256" key="2">
    <source>
        <dbReference type="ARBA" id="ARBA00022603"/>
    </source>
</evidence>
<dbReference type="GO" id="GO:0051539">
    <property type="term" value="F:4 iron, 4 sulfur cluster binding"/>
    <property type="evidence" value="ECO:0007669"/>
    <property type="project" value="UniProtKB-KW"/>
</dbReference>
<evidence type="ECO:0000256" key="1">
    <source>
        <dbReference type="ARBA" id="ARBA00001966"/>
    </source>
</evidence>
<dbReference type="Pfam" id="PF02310">
    <property type="entry name" value="B12-binding"/>
    <property type="match status" value="1"/>
</dbReference>
<dbReference type="InterPro" id="IPR023404">
    <property type="entry name" value="rSAM_horseshoe"/>
</dbReference>
<keyword evidence="7" id="KW-0411">Iron-sulfur</keyword>
<dbReference type="Gene3D" id="3.40.50.280">
    <property type="entry name" value="Cobalamin-binding domain"/>
    <property type="match status" value="1"/>
</dbReference>
<dbReference type="EMBL" id="LAZR01000300">
    <property type="protein sequence ID" value="KKN76035.1"/>
    <property type="molecule type" value="Genomic_DNA"/>
</dbReference>
<evidence type="ECO:0000256" key="6">
    <source>
        <dbReference type="ARBA" id="ARBA00023004"/>
    </source>
</evidence>
<accession>A0A0F9T441</accession>
<dbReference type="GO" id="GO:0003824">
    <property type="term" value="F:catalytic activity"/>
    <property type="evidence" value="ECO:0007669"/>
    <property type="project" value="InterPro"/>
</dbReference>
<evidence type="ECO:0000313" key="10">
    <source>
        <dbReference type="EMBL" id="KKN76035.1"/>
    </source>
</evidence>
<dbReference type="SFLD" id="SFLDS00029">
    <property type="entry name" value="Radical_SAM"/>
    <property type="match status" value="1"/>
</dbReference>
<name>A0A0F9T441_9ZZZZ</name>
<dbReference type="SUPFAM" id="SSF102114">
    <property type="entry name" value="Radical SAM enzymes"/>
    <property type="match status" value="1"/>
</dbReference>
<evidence type="ECO:0000259" key="9">
    <source>
        <dbReference type="PROSITE" id="PS51918"/>
    </source>
</evidence>
<dbReference type="GO" id="GO:0031419">
    <property type="term" value="F:cobalamin binding"/>
    <property type="evidence" value="ECO:0007669"/>
    <property type="project" value="InterPro"/>
</dbReference>
<evidence type="ECO:0000259" key="8">
    <source>
        <dbReference type="PROSITE" id="PS51332"/>
    </source>
</evidence>
<feature type="domain" description="B12-binding" evidence="8">
    <location>
        <begin position="15"/>
        <end position="141"/>
    </location>
</feature>
<dbReference type="SFLD" id="SFLDG01123">
    <property type="entry name" value="methyltransferase_(Class_B)"/>
    <property type="match status" value="1"/>
</dbReference>
<comment type="caution">
    <text evidence="10">The sequence shown here is derived from an EMBL/GenBank/DDBJ whole genome shotgun (WGS) entry which is preliminary data.</text>
</comment>
<sequence>MKILLINPAYTQIYGNYAPAAKVGVLHPPLGIAYLAANIKGEHQVRILDMEINPALETTIQSFSPDYVGISFSTPLYNQAMELFKFIKEKTNCWTIAGGSHPTTLPDSVISSEHIDTVLIGEGETAINKFLENPKKGIIPRQPLIEDLDTIKFPARDLLQNEKYLFSVPGKGIVPLTSFASGRGCPYQCTFCSAHLMFGRKVRNRSIKNCIEELKEIKEKYKITHLSWIDDTLGVDKKRTFELMDAMIKEKLDMTFEGYTRVDVITKELLEKLKKAGLVRLSFGVESGNREILDTIKKGITLDQIRKAYEIADEVGIETRMSIIFGLPGETKETIKKTIKFMKSLKCNQAYVNVLVPFPGTEIYEQAKRGEKGLKLLTNDWKEYRRWGNAVINVNDLDAKDLIKWQRKALLQFYLRPKQIYYNLKRAGVKAAFKNGVSFIRSFVK</sequence>
<dbReference type="PANTHER" id="PTHR43409:SF7">
    <property type="entry name" value="BLL1977 PROTEIN"/>
    <property type="match status" value="1"/>
</dbReference>
<dbReference type="InterPro" id="IPR034466">
    <property type="entry name" value="Methyltransferase_Class_B"/>
</dbReference>
<dbReference type="InterPro" id="IPR006158">
    <property type="entry name" value="Cobalamin-bd"/>
</dbReference>
<dbReference type="InterPro" id="IPR051198">
    <property type="entry name" value="BchE-like"/>
</dbReference>
<dbReference type="SFLD" id="SFLDG01082">
    <property type="entry name" value="B12-binding_domain_containing"/>
    <property type="match status" value="1"/>
</dbReference>
<dbReference type="InterPro" id="IPR006638">
    <property type="entry name" value="Elp3/MiaA/NifB-like_rSAM"/>
</dbReference>
<dbReference type="PROSITE" id="PS51332">
    <property type="entry name" value="B12_BINDING"/>
    <property type="match status" value="1"/>
</dbReference>
<dbReference type="Pfam" id="PF04055">
    <property type="entry name" value="Radical_SAM"/>
    <property type="match status" value="1"/>
</dbReference>
<dbReference type="GO" id="GO:0046872">
    <property type="term" value="F:metal ion binding"/>
    <property type="evidence" value="ECO:0007669"/>
    <property type="project" value="UniProtKB-KW"/>
</dbReference>
<dbReference type="SMART" id="SM00729">
    <property type="entry name" value="Elp3"/>
    <property type="match status" value="1"/>
</dbReference>
<keyword evidence="5" id="KW-0479">Metal-binding</keyword>
<keyword evidence="4" id="KW-0949">S-adenosyl-L-methionine</keyword>
<organism evidence="10">
    <name type="scientific">marine sediment metagenome</name>
    <dbReference type="NCBI Taxonomy" id="412755"/>
    <lineage>
        <taxon>unclassified sequences</taxon>
        <taxon>metagenomes</taxon>
        <taxon>ecological metagenomes</taxon>
    </lineage>
</organism>
<dbReference type="CDD" id="cd02068">
    <property type="entry name" value="radical_SAM_B12_BD"/>
    <property type="match status" value="1"/>
</dbReference>
<keyword evidence="3" id="KW-0808">Transferase</keyword>
<dbReference type="Gene3D" id="3.80.30.20">
    <property type="entry name" value="tm_1862 like domain"/>
    <property type="match status" value="1"/>
</dbReference>